<dbReference type="AlphaFoldDB" id="A0A518DBB7"/>
<dbReference type="KEGG" id="pnd:Pla175_21600"/>
<gene>
    <name evidence="2" type="primary">prkC_4</name>
    <name evidence="2" type="ORF">Pla175_21600</name>
</gene>
<keyword evidence="2" id="KW-0808">Transferase</keyword>
<dbReference type="SMART" id="SM00220">
    <property type="entry name" value="S_TKc"/>
    <property type="match status" value="1"/>
</dbReference>
<dbReference type="InterPro" id="IPR008271">
    <property type="entry name" value="Ser/Thr_kinase_AS"/>
</dbReference>
<reference evidence="2 3" key="1">
    <citation type="submission" date="2019-02" db="EMBL/GenBank/DDBJ databases">
        <title>Deep-cultivation of Planctomycetes and their phenomic and genomic characterization uncovers novel biology.</title>
        <authorList>
            <person name="Wiegand S."/>
            <person name="Jogler M."/>
            <person name="Boedeker C."/>
            <person name="Pinto D."/>
            <person name="Vollmers J."/>
            <person name="Rivas-Marin E."/>
            <person name="Kohn T."/>
            <person name="Peeters S.H."/>
            <person name="Heuer A."/>
            <person name="Rast P."/>
            <person name="Oberbeckmann S."/>
            <person name="Bunk B."/>
            <person name="Jeske O."/>
            <person name="Meyerdierks A."/>
            <person name="Storesund J.E."/>
            <person name="Kallscheuer N."/>
            <person name="Luecker S."/>
            <person name="Lage O.M."/>
            <person name="Pohl T."/>
            <person name="Merkel B.J."/>
            <person name="Hornburger P."/>
            <person name="Mueller R.-W."/>
            <person name="Bruemmer F."/>
            <person name="Labrenz M."/>
            <person name="Spormann A.M."/>
            <person name="Op den Camp H."/>
            <person name="Overmann J."/>
            <person name="Amann R."/>
            <person name="Jetten M.S.M."/>
            <person name="Mascher T."/>
            <person name="Medema M.H."/>
            <person name="Devos D.P."/>
            <person name="Kaster A.-K."/>
            <person name="Ovreas L."/>
            <person name="Rohde M."/>
            <person name="Galperin M.Y."/>
            <person name="Jogler C."/>
        </authorList>
    </citation>
    <scope>NUCLEOTIDE SEQUENCE [LARGE SCALE GENOMIC DNA]</scope>
    <source>
        <strain evidence="2 3">Pla175</strain>
    </source>
</reference>
<dbReference type="GO" id="GO:0004674">
    <property type="term" value="F:protein serine/threonine kinase activity"/>
    <property type="evidence" value="ECO:0007669"/>
    <property type="project" value="UniProtKB-EC"/>
</dbReference>
<dbReference type="Gene3D" id="3.30.200.20">
    <property type="entry name" value="Phosphorylase Kinase, domain 1"/>
    <property type="match status" value="1"/>
</dbReference>
<dbReference type="EC" id="2.7.11.1" evidence="2"/>
<dbReference type="Pfam" id="PF00069">
    <property type="entry name" value="Pkinase"/>
    <property type="match status" value="1"/>
</dbReference>
<keyword evidence="3" id="KW-1185">Reference proteome</keyword>
<dbReference type="Proteomes" id="UP000317429">
    <property type="component" value="Chromosome"/>
</dbReference>
<keyword evidence="2" id="KW-0418">Kinase</keyword>
<dbReference type="EMBL" id="CP036291">
    <property type="protein sequence ID" value="QDU88777.1"/>
    <property type="molecule type" value="Genomic_DNA"/>
</dbReference>
<dbReference type="InterPro" id="IPR011009">
    <property type="entry name" value="Kinase-like_dom_sf"/>
</dbReference>
<dbReference type="GO" id="GO:0005737">
    <property type="term" value="C:cytoplasm"/>
    <property type="evidence" value="ECO:0007669"/>
    <property type="project" value="TreeGrafter"/>
</dbReference>
<dbReference type="CDD" id="cd14014">
    <property type="entry name" value="STKc_PknB_like"/>
    <property type="match status" value="1"/>
</dbReference>
<dbReference type="InterPro" id="IPR000719">
    <property type="entry name" value="Prot_kinase_dom"/>
</dbReference>
<evidence type="ECO:0000313" key="2">
    <source>
        <dbReference type="EMBL" id="QDU88777.1"/>
    </source>
</evidence>
<dbReference type="InterPro" id="IPR045269">
    <property type="entry name" value="Atg1-like"/>
</dbReference>
<sequence>MEPYGLRGFHLFHNPHRPADRLRRLTWMSTTVIHQTRTLTFRSDAEPPQRCPDDLYDKYDRLIHSQKMGWTQHLRLKRLLGTGGQGVVYLSERRGTDNFTLPVALKFFSPERYTDERSYVEAMGRMAAIGSRVAQIQHDNLLDVNNFIERDRIRILEMEWVDGYDLDILLTASMLERARERVSKKRWEYINNVIVTQGAVRPRLKPGMAIAIMRECLAGLAALHREEIVHGDIKPSNIMIKRTGNAKLIDIGSAIDLNDPPRQRTCTPQYAAPEMLEREEFTPRSDLASLGYVLIEVLSGRPLFAGINDYAKLLEAKRTLPQRLTSILPPDIAHSDLLVNILRKLTNPDPMLRFASAEQADTGSEGLGEFLRTLVRGDLASEYENELRVWIEELD</sequence>
<dbReference type="GO" id="GO:0005524">
    <property type="term" value="F:ATP binding"/>
    <property type="evidence" value="ECO:0007669"/>
    <property type="project" value="InterPro"/>
</dbReference>
<dbReference type="Gene3D" id="1.10.510.10">
    <property type="entry name" value="Transferase(Phosphotransferase) domain 1"/>
    <property type="match status" value="1"/>
</dbReference>
<dbReference type="PROSITE" id="PS50011">
    <property type="entry name" value="PROTEIN_KINASE_DOM"/>
    <property type="match status" value="1"/>
</dbReference>
<dbReference type="SUPFAM" id="SSF56112">
    <property type="entry name" value="Protein kinase-like (PK-like)"/>
    <property type="match status" value="1"/>
</dbReference>
<accession>A0A518DBB7</accession>
<evidence type="ECO:0000259" key="1">
    <source>
        <dbReference type="PROSITE" id="PS50011"/>
    </source>
</evidence>
<name>A0A518DBB7_9BACT</name>
<evidence type="ECO:0000313" key="3">
    <source>
        <dbReference type="Proteomes" id="UP000317429"/>
    </source>
</evidence>
<dbReference type="PANTHER" id="PTHR24348:SF68">
    <property type="entry name" value="SERINE_THREONINE-PROTEIN KINASE ATG1C"/>
    <property type="match status" value="1"/>
</dbReference>
<organism evidence="2 3">
    <name type="scientific">Pirellulimonas nuda</name>
    <dbReference type="NCBI Taxonomy" id="2528009"/>
    <lineage>
        <taxon>Bacteria</taxon>
        <taxon>Pseudomonadati</taxon>
        <taxon>Planctomycetota</taxon>
        <taxon>Planctomycetia</taxon>
        <taxon>Pirellulales</taxon>
        <taxon>Lacipirellulaceae</taxon>
        <taxon>Pirellulimonas</taxon>
    </lineage>
</organism>
<dbReference type="PROSITE" id="PS00108">
    <property type="entry name" value="PROTEIN_KINASE_ST"/>
    <property type="match status" value="1"/>
</dbReference>
<feature type="domain" description="Protein kinase" evidence="1">
    <location>
        <begin position="74"/>
        <end position="371"/>
    </location>
</feature>
<proteinExistence type="predicted"/>
<dbReference type="PANTHER" id="PTHR24348">
    <property type="entry name" value="SERINE/THREONINE-PROTEIN KINASE UNC-51-RELATED"/>
    <property type="match status" value="1"/>
</dbReference>
<protein>
    <submittedName>
        <fullName evidence="2">Serine/threonine-protein kinase PrkC</fullName>
        <ecNumber evidence="2">2.7.11.1</ecNumber>
    </submittedName>
</protein>